<accession>A0A1I6UHN4</accession>
<dbReference type="RefSeq" id="WP_074946610.1">
    <property type="nucleotide sequence ID" value="NZ_FOZU01000016.1"/>
</dbReference>
<evidence type="ECO:0000313" key="3">
    <source>
        <dbReference type="Proteomes" id="UP000182827"/>
    </source>
</evidence>
<keyword evidence="3" id="KW-1185">Reference proteome</keyword>
<evidence type="ECO:0000256" key="1">
    <source>
        <dbReference type="SAM" id="Coils"/>
    </source>
</evidence>
<name>A0A1I6UHN4_9GAMM</name>
<keyword evidence="1" id="KW-0175">Coiled coil</keyword>
<dbReference type="Proteomes" id="UP000182827">
    <property type="component" value="Unassembled WGS sequence"/>
</dbReference>
<organism evidence="2 3">
    <name type="scientific">Acinetobacter bohemicus</name>
    <dbReference type="NCBI Taxonomy" id="1435036"/>
    <lineage>
        <taxon>Bacteria</taxon>
        <taxon>Pseudomonadati</taxon>
        <taxon>Pseudomonadota</taxon>
        <taxon>Gammaproteobacteria</taxon>
        <taxon>Moraxellales</taxon>
        <taxon>Moraxellaceae</taxon>
        <taxon>Acinetobacter</taxon>
    </lineage>
</organism>
<sequence>MGLLNLIKEDESLKFISLKEAINLLAEKTNSNIYEVATYLLNKNVPAQLDSHARQNNYRIEATSSSMDETHWYGENYCSIWLNYIAENGKNYPSFRVGVGAKYNKGCEENFWNRSDFLNLDCIKDLNVFSAEDTTIDKQQMYIWDTNYLNILKNDVPDLKEIDPDIFVNEAIYFEDSNKATHQEIKKYPLYFKNDVFTVQESACLISNYDPNLVDNKSRKVVWLNENPRYVEAENFIYSAVRGGLFEELDSDFYVVRAEILKSFLSSKEIFIDGFNEKESNASNDENLTENTKLKNTIANLELDVAIEKMNVRELNEEVEKLKERIIEKDIKIEKLKEDVQKENGDAFILCMDLDKAKHDMKQLKAKIEQLESEQLANSLKSENLLDLVFDESRTERYAPDLVHSIRLWEALYVDNTASTDKHSNRSNYWIKTNTPYKNETSVEVKRLREITSPFDNWNSDRKKKLKSN</sequence>
<protein>
    <submittedName>
        <fullName evidence="2">Uncharacterized protein</fullName>
    </submittedName>
</protein>
<proteinExistence type="predicted"/>
<feature type="coiled-coil region" evidence="1">
    <location>
        <begin position="284"/>
        <end position="381"/>
    </location>
</feature>
<reference evidence="3" key="1">
    <citation type="submission" date="2016-10" db="EMBL/GenBank/DDBJ databases">
        <authorList>
            <person name="Varghese N."/>
            <person name="Submissions S."/>
        </authorList>
    </citation>
    <scope>NUCLEOTIDE SEQUENCE [LARGE SCALE GENOMIC DNA]</scope>
    <source>
        <strain evidence="3">ANC 5076</strain>
    </source>
</reference>
<dbReference type="EMBL" id="FOZU01000016">
    <property type="protein sequence ID" value="SFT00955.1"/>
    <property type="molecule type" value="Genomic_DNA"/>
</dbReference>
<evidence type="ECO:0000313" key="2">
    <source>
        <dbReference type="EMBL" id="SFT00955.1"/>
    </source>
</evidence>
<dbReference type="AlphaFoldDB" id="A0A1I6UHN4"/>
<gene>
    <name evidence="2" type="ORF">SAMN05444586_101636</name>
</gene>